<dbReference type="SUPFAM" id="SSF51735">
    <property type="entry name" value="NAD(P)-binding Rossmann-fold domains"/>
    <property type="match status" value="1"/>
</dbReference>
<dbReference type="GO" id="GO:0016616">
    <property type="term" value="F:oxidoreductase activity, acting on the CH-OH group of donors, NAD or NADP as acceptor"/>
    <property type="evidence" value="ECO:0007669"/>
    <property type="project" value="TreeGrafter"/>
</dbReference>
<dbReference type="AlphaFoldDB" id="A0A3M3X1C9"/>
<sequence>MPPVRRSRSGDCQNLADRRSLSSGEPVMKLNKNNLSQLDADIALPAYTVDNTRQGIAHIGVGGFHRAHQAFYTDALMNSGEGFEWSICGVGLRPEDKAVRDALAQQDYLYTLYELGDTPDTQTRIIASISGILL</sequence>
<name>A0A3M3X1C9_PSEAP</name>
<accession>A0A3M3X1C9</accession>
<gene>
    <name evidence="3" type="ORF">ALQ37_04992</name>
</gene>
<dbReference type="Proteomes" id="UP000274541">
    <property type="component" value="Unassembled WGS sequence"/>
</dbReference>
<evidence type="ECO:0000313" key="3">
    <source>
        <dbReference type="EMBL" id="RMO63741.1"/>
    </source>
</evidence>
<proteinExistence type="predicted"/>
<evidence type="ECO:0000259" key="2">
    <source>
        <dbReference type="Pfam" id="PF01232"/>
    </source>
</evidence>
<dbReference type="Pfam" id="PF01232">
    <property type="entry name" value="Mannitol_dh"/>
    <property type="match status" value="1"/>
</dbReference>
<dbReference type="Gene3D" id="3.40.50.720">
    <property type="entry name" value="NAD(P)-binding Rossmann-like Domain"/>
    <property type="match status" value="1"/>
</dbReference>
<dbReference type="InterPro" id="IPR036291">
    <property type="entry name" value="NAD(P)-bd_dom_sf"/>
</dbReference>
<feature type="non-terminal residue" evidence="3">
    <location>
        <position position="134"/>
    </location>
</feature>
<dbReference type="InterPro" id="IPR050988">
    <property type="entry name" value="Mannitol_DH/Oxidoreductase"/>
</dbReference>
<keyword evidence="1" id="KW-0560">Oxidoreductase</keyword>
<dbReference type="EMBL" id="RBPX01000220">
    <property type="protein sequence ID" value="RMO63741.1"/>
    <property type="molecule type" value="Genomic_DNA"/>
</dbReference>
<comment type="caution">
    <text evidence="3">The sequence shown here is derived from an EMBL/GenBank/DDBJ whole genome shotgun (WGS) entry which is preliminary data.</text>
</comment>
<dbReference type="PANTHER" id="PTHR43362:SF1">
    <property type="entry name" value="MANNITOL DEHYDROGENASE 2-RELATED"/>
    <property type="match status" value="1"/>
</dbReference>
<reference evidence="3 4" key="1">
    <citation type="submission" date="2018-08" db="EMBL/GenBank/DDBJ databases">
        <title>Recombination of ecologically and evolutionarily significant loci maintains genetic cohesion in the Pseudomonas syringae species complex.</title>
        <authorList>
            <person name="Dillon M."/>
            <person name="Thakur S."/>
            <person name="Almeida R.N.D."/>
            <person name="Weir B.S."/>
            <person name="Guttman D.S."/>
        </authorList>
    </citation>
    <scope>NUCLEOTIDE SEQUENCE [LARGE SCALE GENOMIC DNA]</scope>
    <source>
        <strain evidence="3 4">ICMP 4388</strain>
    </source>
</reference>
<dbReference type="InterPro" id="IPR013131">
    <property type="entry name" value="Mannitol_DH_N"/>
</dbReference>
<evidence type="ECO:0000313" key="4">
    <source>
        <dbReference type="Proteomes" id="UP000274541"/>
    </source>
</evidence>
<evidence type="ECO:0000256" key="1">
    <source>
        <dbReference type="ARBA" id="ARBA00023002"/>
    </source>
</evidence>
<feature type="domain" description="Mannitol dehydrogenase N-terminal" evidence="2">
    <location>
        <begin position="55"/>
        <end position="129"/>
    </location>
</feature>
<protein>
    <submittedName>
        <fullName evidence="3">Mannitol dehydrogenase</fullName>
    </submittedName>
</protein>
<organism evidence="3 4">
    <name type="scientific">Pseudomonas syringae pv. aptata</name>
    <dbReference type="NCBI Taxonomy" id="83167"/>
    <lineage>
        <taxon>Bacteria</taxon>
        <taxon>Pseudomonadati</taxon>
        <taxon>Pseudomonadota</taxon>
        <taxon>Gammaproteobacteria</taxon>
        <taxon>Pseudomonadales</taxon>
        <taxon>Pseudomonadaceae</taxon>
        <taxon>Pseudomonas</taxon>
        <taxon>Pseudomonas syringae</taxon>
    </lineage>
</organism>
<dbReference type="PANTHER" id="PTHR43362">
    <property type="entry name" value="MANNITOL DEHYDROGENASE DSF1-RELATED"/>
    <property type="match status" value="1"/>
</dbReference>